<gene>
    <name evidence="4" type="ORF">AB1207_24345</name>
</gene>
<accession>A0ABV3PE17</accession>
<organism evidence="4 5">
    <name type="scientific">Kineococcus endophyticus</name>
    <dbReference type="NCBI Taxonomy" id="1181883"/>
    <lineage>
        <taxon>Bacteria</taxon>
        <taxon>Bacillati</taxon>
        <taxon>Actinomycetota</taxon>
        <taxon>Actinomycetes</taxon>
        <taxon>Kineosporiales</taxon>
        <taxon>Kineosporiaceae</taxon>
        <taxon>Kineococcus</taxon>
    </lineage>
</organism>
<reference evidence="4 5" key="1">
    <citation type="submission" date="2024-07" db="EMBL/GenBank/DDBJ databases">
        <authorList>
            <person name="Thanompreechachai J."/>
            <person name="Duangmal K."/>
        </authorList>
    </citation>
    <scope>NUCLEOTIDE SEQUENCE [LARGE SCALE GENOMIC DNA]</scope>
    <source>
        <strain evidence="4 5">KCTC 19886</strain>
    </source>
</reference>
<dbReference type="RefSeq" id="WP_367641414.1">
    <property type="nucleotide sequence ID" value="NZ_JBFNQN010000033.1"/>
</dbReference>
<dbReference type="InterPro" id="IPR029476">
    <property type="entry name" value="DNase_NucA_NucB"/>
</dbReference>
<feature type="compositionally biased region" description="Polar residues" evidence="1">
    <location>
        <begin position="23"/>
        <end position="36"/>
    </location>
</feature>
<keyword evidence="5" id="KW-1185">Reference proteome</keyword>
<evidence type="ECO:0000259" key="3">
    <source>
        <dbReference type="Pfam" id="PF14040"/>
    </source>
</evidence>
<feature type="region of interest" description="Disordered" evidence="1">
    <location>
        <begin position="16"/>
        <end position="36"/>
    </location>
</feature>
<name>A0ABV3PE17_9ACTN</name>
<evidence type="ECO:0000313" key="4">
    <source>
        <dbReference type="EMBL" id="MEW9267881.1"/>
    </source>
</evidence>
<dbReference type="Pfam" id="PF14040">
    <property type="entry name" value="DNase_NucA_NucB"/>
    <property type="match status" value="1"/>
</dbReference>
<protein>
    <recommendedName>
        <fullName evidence="3">Deoxyribonuclease NucA/NucB domain-containing protein</fullName>
    </recommendedName>
</protein>
<dbReference type="Proteomes" id="UP001555826">
    <property type="component" value="Unassembled WGS sequence"/>
</dbReference>
<sequence length="431" mass="46463">MLLAVLMSITLSAGTARADDTDPSSGLNPTSDEQQQVAALRADPGFPQDEAVKAGVVLLSGKADGDAPVIPRGTRCVNDQSATEGSYSLCMNSGQGTDKYTPDATLQSTSARAACDRLPINGGPYKDRFVRCENTDVAFAVRRKINGVWTVTGTLKAFILRYVYAAAASDSPQWIDEVRIYPYSITGVDGNSIFLTSTPYCHGFCKKVDSTRSTAGKLVLNRYTTVDTAYDTTKQAKGDESWLDSAWNFTWRSTAAPEVYTDQLAIAQVRCDNNTPGRKRGCVTYGATAQMKYDSSSGMPLITKHISAAIGSKLSAFLNRDTDTTARDRRRAEVCPSSIRVSGLSCDEYPFASTQQGGRNGVDVRTFPNICPNTPGSTTVSGSTGASRCMVPTRQEDIKGEQDIQGTFMSKFYGGNRVINGDRFLVTAVPF</sequence>
<feature type="signal peptide" evidence="2">
    <location>
        <begin position="1"/>
        <end position="18"/>
    </location>
</feature>
<evidence type="ECO:0000313" key="5">
    <source>
        <dbReference type="Proteomes" id="UP001555826"/>
    </source>
</evidence>
<feature type="chain" id="PRO_5045178804" description="Deoxyribonuclease NucA/NucB domain-containing protein" evidence="2">
    <location>
        <begin position="19"/>
        <end position="431"/>
    </location>
</feature>
<comment type="caution">
    <text evidence="4">The sequence shown here is derived from an EMBL/GenBank/DDBJ whole genome shotgun (WGS) entry which is preliminary data.</text>
</comment>
<proteinExistence type="predicted"/>
<evidence type="ECO:0000256" key="1">
    <source>
        <dbReference type="SAM" id="MobiDB-lite"/>
    </source>
</evidence>
<evidence type="ECO:0000256" key="2">
    <source>
        <dbReference type="SAM" id="SignalP"/>
    </source>
</evidence>
<feature type="domain" description="Deoxyribonuclease NucA/NucB" evidence="3">
    <location>
        <begin position="319"/>
        <end position="427"/>
    </location>
</feature>
<dbReference type="EMBL" id="JBFNQN010000033">
    <property type="protein sequence ID" value="MEW9267881.1"/>
    <property type="molecule type" value="Genomic_DNA"/>
</dbReference>
<keyword evidence="2" id="KW-0732">Signal</keyword>